<accession>A0ACB9TG17</accession>
<reference evidence="1" key="1">
    <citation type="submission" date="2022-04" db="EMBL/GenBank/DDBJ databases">
        <title>Chromosome-scale genome assembly of Holotrichia oblita Faldermann.</title>
        <authorList>
            <person name="Rongchong L."/>
        </authorList>
    </citation>
    <scope>NUCLEOTIDE SEQUENCE</scope>
    <source>
        <strain evidence="1">81SQS9</strain>
    </source>
</reference>
<gene>
    <name evidence="1" type="ORF">MML48_3g00013555</name>
</gene>
<keyword evidence="2" id="KW-1185">Reference proteome</keyword>
<organism evidence="1 2">
    <name type="scientific">Holotrichia oblita</name>
    <name type="common">Chafer beetle</name>
    <dbReference type="NCBI Taxonomy" id="644536"/>
    <lineage>
        <taxon>Eukaryota</taxon>
        <taxon>Metazoa</taxon>
        <taxon>Ecdysozoa</taxon>
        <taxon>Arthropoda</taxon>
        <taxon>Hexapoda</taxon>
        <taxon>Insecta</taxon>
        <taxon>Pterygota</taxon>
        <taxon>Neoptera</taxon>
        <taxon>Endopterygota</taxon>
        <taxon>Coleoptera</taxon>
        <taxon>Polyphaga</taxon>
        <taxon>Scarabaeiformia</taxon>
        <taxon>Scarabaeidae</taxon>
        <taxon>Melolonthinae</taxon>
        <taxon>Holotrichia</taxon>
    </lineage>
</organism>
<proteinExistence type="predicted"/>
<protein>
    <submittedName>
        <fullName evidence="1">Cuticle protein</fullName>
    </submittedName>
</protein>
<evidence type="ECO:0000313" key="2">
    <source>
        <dbReference type="Proteomes" id="UP001056778"/>
    </source>
</evidence>
<name>A0ACB9TG17_HOLOL</name>
<sequence>MLKVAVFATLLAACAALYPLPTSVESAPFLDLPSAPYPAPVPEVKSIIVPAPVYGPPVESKPYPAAVIPKTAPVTTSYVYTIPKELPPTKPAIVYGPPVESKPYPAAVIPKTAPVTTSYVYTIPKELPPTKPAIVYGPPVEIPHVSVPTKPKTSKYFYEIPKINPAPVYGLPKIGEAPYPAPIPLKPVKTSYSYEIPAVEAPYPAADAPYPAVEVPAPVYGLPTVEIPTKPVVSVYKYEIPIESKPYPAPVPVTTPAPVYGLPEVVIPVKPVKTSYSYEIPPYKPAPYPPAVPKPHSISILIVLLGLSHVNFISARKYHNVIKSKYQFDDLEQIDKDGNIFNVPLVPADEDIPISDLEHGLRVIQVNRQLLDDGHNFDQIHEHFPSKHNGISGRRFKNPKKFQFTYSVPSSEIAEGHKRRGNKEMNDTDFILPKKETEQIFYPEKLNTDVLKNEKEIKNNSNKDVNSQEILFGSRSITNNSSVGSKNEDEKKKETNSNTELNLSVDKLKGNEHIDPLHSILDPHIINNYDLLKHIYHRFLVSPIPYHFSQFGPHRFDTHPNVVNIYYDKRFMQNAPGSHSFIYSTPIEGNLPIPEPVAQVIHVPSQIPDVQSTNLSPPIHVFQPINVSPQIHEPQPINVSPGLQPVNVQQPILSPQPIHLSQEVSQIDETNPQIPLAHLTLLPSFDSITSDKTDTVEELDLKQPEQFQPTNFSPNVEQEIINEYFLPKLEVNTEFKESPIVVPDIVYETSPLLVGDPHVITVLCFYIIYVVNAQRYYPYNYNNYNHIPILRYQYDPNPDGSYTYSYETGNGISAQEQGFVKNLGSVNEAQVKQGGFSYTGPDGVVYSTRYIADENGYRPEGAHLPKQPAIPGEIQRSLAFNSAFPRYDGRYYGK</sequence>
<comment type="caution">
    <text evidence="1">The sequence shown here is derived from an EMBL/GenBank/DDBJ whole genome shotgun (WGS) entry which is preliminary data.</text>
</comment>
<dbReference type="Proteomes" id="UP001056778">
    <property type="component" value="Chromosome 3"/>
</dbReference>
<dbReference type="EMBL" id="CM043017">
    <property type="protein sequence ID" value="KAI4465731.1"/>
    <property type="molecule type" value="Genomic_DNA"/>
</dbReference>
<evidence type="ECO:0000313" key="1">
    <source>
        <dbReference type="EMBL" id="KAI4465731.1"/>
    </source>
</evidence>